<dbReference type="EMBL" id="QXFX01000006">
    <property type="protein sequence ID" value="KAE9140097.1"/>
    <property type="molecule type" value="Genomic_DNA"/>
</dbReference>
<evidence type="ECO:0000313" key="6">
    <source>
        <dbReference type="EMBL" id="KAE9155858.1"/>
    </source>
</evidence>
<dbReference type="EMBL" id="QXGF01000040">
    <property type="protein sequence ID" value="KAE8948751.1"/>
    <property type="molecule type" value="Genomic_DNA"/>
</dbReference>
<evidence type="ECO:0000313" key="17">
    <source>
        <dbReference type="Proteomes" id="UP000460718"/>
    </source>
</evidence>
<accession>A0A6A3TJB6</accession>
<evidence type="ECO:0000313" key="14">
    <source>
        <dbReference type="Proteomes" id="UP000440367"/>
    </source>
</evidence>
<name>A0A6A3TJB6_9STRA</name>
<dbReference type="Proteomes" id="UP000441208">
    <property type="component" value="Unassembled WGS sequence"/>
</dbReference>
<evidence type="ECO:0000313" key="9">
    <source>
        <dbReference type="EMBL" id="KAE9253938.1"/>
    </source>
</evidence>
<evidence type="ECO:0000313" key="5">
    <source>
        <dbReference type="EMBL" id="KAE9140097.1"/>
    </source>
</evidence>
<protein>
    <recommendedName>
        <fullName evidence="20">Secreted protein</fullName>
    </recommendedName>
</protein>
<gene>
    <name evidence="10" type="ORF">PF001_g743</name>
    <name evidence="7" type="ORF">PF002_g19635</name>
    <name evidence="9" type="ORF">PF004_g1271</name>
    <name evidence="8" type="ORF">PF005_g312</name>
    <name evidence="6" type="ORF">PF006_g184</name>
    <name evidence="4" type="ORF">PF007_g1652</name>
    <name evidence="2" type="ORF">PF009_g1670</name>
    <name evidence="5" type="ORF">PF010_g342</name>
    <name evidence="3" type="ORF">PF011_g1102</name>
</gene>
<evidence type="ECO:0000313" key="15">
    <source>
        <dbReference type="Proteomes" id="UP000440732"/>
    </source>
</evidence>
<evidence type="ECO:0000313" key="7">
    <source>
        <dbReference type="EMBL" id="KAE9207694.1"/>
    </source>
</evidence>
<evidence type="ECO:0000313" key="10">
    <source>
        <dbReference type="EMBL" id="KAE9329707.1"/>
    </source>
</evidence>
<comment type="caution">
    <text evidence="4">The sequence shown here is derived from an EMBL/GenBank/DDBJ whole genome shotgun (WGS) entry which is preliminary data.</text>
</comment>
<dbReference type="EMBL" id="QXGC01000030">
    <property type="protein sequence ID" value="KAE9253938.1"/>
    <property type="molecule type" value="Genomic_DNA"/>
</dbReference>
<dbReference type="EMBL" id="QXFZ01000041">
    <property type="protein sequence ID" value="KAE9137802.1"/>
    <property type="molecule type" value="Genomic_DNA"/>
</dbReference>
<keyword evidence="12" id="KW-1185">Reference proteome</keyword>
<organism evidence="4 16">
    <name type="scientific">Phytophthora fragariae</name>
    <dbReference type="NCBI Taxonomy" id="53985"/>
    <lineage>
        <taxon>Eukaryota</taxon>
        <taxon>Sar</taxon>
        <taxon>Stramenopiles</taxon>
        <taxon>Oomycota</taxon>
        <taxon>Peronosporomycetes</taxon>
        <taxon>Peronosporales</taxon>
        <taxon>Peronosporaceae</taxon>
        <taxon>Phytophthora</taxon>
    </lineage>
</organism>
<dbReference type="Proteomes" id="UP000476176">
    <property type="component" value="Unassembled WGS sequence"/>
</dbReference>
<evidence type="ECO:0000313" key="19">
    <source>
        <dbReference type="Proteomes" id="UP000488956"/>
    </source>
</evidence>
<evidence type="ECO:0000313" key="3">
    <source>
        <dbReference type="EMBL" id="KAE9029409.1"/>
    </source>
</evidence>
<proteinExistence type="predicted"/>
<dbReference type="EMBL" id="QXGE01000016">
    <property type="protein sequence ID" value="KAE9329707.1"/>
    <property type="molecule type" value="Genomic_DNA"/>
</dbReference>
<keyword evidence="1" id="KW-0732">Signal</keyword>
<evidence type="ECO:0000313" key="12">
    <source>
        <dbReference type="Proteomes" id="UP000433483"/>
    </source>
</evidence>
<dbReference type="Proteomes" id="UP000437068">
    <property type="component" value="Unassembled WGS sequence"/>
</dbReference>
<evidence type="ECO:0008006" key="20">
    <source>
        <dbReference type="Google" id="ProtNLM"/>
    </source>
</evidence>
<reference evidence="11 12" key="1">
    <citation type="submission" date="2018-08" db="EMBL/GenBank/DDBJ databases">
        <title>Genomic investigation of the strawberry pathogen Phytophthora fragariae indicates pathogenicity is determined by transcriptional variation in three key races.</title>
        <authorList>
            <person name="Adams T.M."/>
            <person name="Armitage A.D."/>
            <person name="Sobczyk M.K."/>
            <person name="Bates H.J."/>
            <person name="Dunwell J.M."/>
            <person name="Nellist C.F."/>
            <person name="Harrison R.J."/>
        </authorList>
    </citation>
    <scope>NUCLEOTIDE SEQUENCE [LARGE SCALE GENOMIC DNA]</scope>
    <source>
        <strain evidence="10 13">A4</strain>
        <strain evidence="7 14">BC-1</strain>
        <strain evidence="9 18">BC-23</strain>
        <strain evidence="8 12">NOV-27</strain>
        <strain evidence="6 15">NOV-5</strain>
        <strain evidence="4 16">NOV-71</strain>
        <strain evidence="2 11">NOV-9</strain>
        <strain evidence="5 19">ONT-3</strain>
        <strain evidence="3 17">SCRP245</strain>
    </source>
</reference>
<dbReference type="Proteomes" id="UP000460718">
    <property type="component" value="Unassembled WGS sequence"/>
</dbReference>
<dbReference type="Proteomes" id="UP000440367">
    <property type="component" value="Unassembled WGS sequence"/>
</dbReference>
<dbReference type="EMBL" id="QXGD01001370">
    <property type="protein sequence ID" value="KAE9207694.1"/>
    <property type="molecule type" value="Genomic_DNA"/>
</dbReference>
<evidence type="ECO:0000313" key="2">
    <source>
        <dbReference type="EMBL" id="KAE8948751.1"/>
    </source>
</evidence>
<evidence type="ECO:0000256" key="1">
    <source>
        <dbReference type="SAM" id="SignalP"/>
    </source>
</evidence>
<dbReference type="EMBL" id="QXGA01000004">
    <property type="protein sequence ID" value="KAE9155858.1"/>
    <property type="molecule type" value="Genomic_DNA"/>
</dbReference>
<evidence type="ECO:0000313" key="16">
    <source>
        <dbReference type="Proteomes" id="UP000441208"/>
    </source>
</evidence>
<dbReference type="AlphaFoldDB" id="A0A6A3TJB6"/>
<dbReference type="EMBL" id="QXGB01000006">
    <property type="protein sequence ID" value="KAE9238197.1"/>
    <property type="molecule type" value="Genomic_DNA"/>
</dbReference>
<evidence type="ECO:0000313" key="11">
    <source>
        <dbReference type="Proteomes" id="UP000429523"/>
    </source>
</evidence>
<evidence type="ECO:0000313" key="13">
    <source>
        <dbReference type="Proteomes" id="UP000437068"/>
    </source>
</evidence>
<feature type="signal peptide" evidence="1">
    <location>
        <begin position="1"/>
        <end position="16"/>
    </location>
</feature>
<evidence type="ECO:0000313" key="18">
    <source>
        <dbReference type="Proteomes" id="UP000476176"/>
    </source>
</evidence>
<feature type="chain" id="PRO_5036166141" description="Secreted protein" evidence="1">
    <location>
        <begin position="17"/>
        <end position="72"/>
    </location>
</feature>
<evidence type="ECO:0000313" key="8">
    <source>
        <dbReference type="EMBL" id="KAE9238197.1"/>
    </source>
</evidence>
<dbReference type="EMBL" id="QXFW01000028">
    <property type="protein sequence ID" value="KAE9029409.1"/>
    <property type="molecule type" value="Genomic_DNA"/>
</dbReference>
<dbReference type="Proteomes" id="UP000488956">
    <property type="component" value="Unassembled WGS sequence"/>
</dbReference>
<sequence length="72" mass="7499">MAPIAIFCSLATFANGLLFGPRASSYGIACVSSSDSTTPKPRLDCSFPCPPALQGLPIYSSPRLVSSYSPLT</sequence>
<evidence type="ECO:0000313" key="4">
    <source>
        <dbReference type="EMBL" id="KAE9137802.1"/>
    </source>
</evidence>
<dbReference type="Proteomes" id="UP000440732">
    <property type="component" value="Unassembled WGS sequence"/>
</dbReference>
<dbReference type="Proteomes" id="UP000429523">
    <property type="component" value="Unassembled WGS sequence"/>
</dbReference>
<dbReference type="Proteomes" id="UP000433483">
    <property type="component" value="Unassembled WGS sequence"/>
</dbReference>